<reference evidence="2" key="1">
    <citation type="journal article" date="2019" name="Int. J. Syst. Evol. Microbiol.">
        <title>The Global Catalogue of Microorganisms (GCM) 10K type strain sequencing project: providing services to taxonomists for standard genome sequencing and annotation.</title>
        <authorList>
            <consortium name="The Broad Institute Genomics Platform"/>
            <consortium name="The Broad Institute Genome Sequencing Center for Infectious Disease"/>
            <person name="Wu L."/>
            <person name="Ma J."/>
        </authorList>
    </citation>
    <scope>NUCLEOTIDE SEQUENCE [LARGE SCALE GENOMIC DNA]</scope>
    <source>
        <strain evidence="2">KCTC 32255</strain>
    </source>
</reference>
<organism evidence="1 2">
    <name type="scientific">Haloechinothrix salitolerans</name>
    <dbReference type="NCBI Taxonomy" id="926830"/>
    <lineage>
        <taxon>Bacteria</taxon>
        <taxon>Bacillati</taxon>
        <taxon>Actinomycetota</taxon>
        <taxon>Actinomycetes</taxon>
        <taxon>Pseudonocardiales</taxon>
        <taxon>Pseudonocardiaceae</taxon>
        <taxon>Haloechinothrix</taxon>
    </lineage>
</organism>
<dbReference type="Proteomes" id="UP001596337">
    <property type="component" value="Unassembled WGS sequence"/>
</dbReference>
<protein>
    <submittedName>
        <fullName evidence="1">Uncharacterized protein</fullName>
    </submittedName>
</protein>
<dbReference type="RefSeq" id="WP_345402358.1">
    <property type="nucleotide sequence ID" value="NZ_BAABLA010000110.1"/>
</dbReference>
<proteinExistence type="predicted"/>
<sequence length="96" mass="11130">MGGLNDEAIEGHPLWRKGLAPYTAHEVINSAWIAESERRNSVHPYHRGGWHERMKHYLLCFHDETLECLASGLRTERFLGSYHDALRAVVERFPTM</sequence>
<name>A0ABW2C6Y0_9PSEU</name>
<evidence type="ECO:0000313" key="1">
    <source>
        <dbReference type="EMBL" id="MFC6870559.1"/>
    </source>
</evidence>
<accession>A0ABW2C6Y0</accession>
<gene>
    <name evidence="1" type="ORF">ACFQGD_25845</name>
</gene>
<dbReference type="EMBL" id="JBHSXX010000001">
    <property type="protein sequence ID" value="MFC6870559.1"/>
    <property type="molecule type" value="Genomic_DNA"/>
</dbReference>
<keyword evidence="2" id="KW-1185">Reference proteome</keyword>
<evidence type="ECO:0000313" key="2">
    <source>
        <dbReference type="Proteomes" id="UP001596337"/>
    </source>
</evidence>
<comment type="caution">
    <text evidence="1">The sequence shown here is derived from an EMBL/GenBank/DDBJ whole genome shotgun (WGS) entry which is preliminary data.</text>
</comment>